<keyword evidence="3" id="KW-0285">Flavoprotein</keyword>
<name>A0A9I9DGP7_CUCME</name>
<dbReference type="PANTHER" id="PTHR12645">
    <property type="entry name" value="ALR/ERV"/>
    <property type="match status" value="1"/>
</dbReference>
<dbReference type="SUPFAM" id="SSF69000">
    <property type="entry name" value="FAD-dependent thiol oxidase"/>
    <property type="match status" value="1"/>
</dbReference>
<evidence type="ECO:0000256" key="3">
    <source>
        <dbReference type="ARBA" id="ARBA00022630"/>
    </source>
</evidence>
<dbReference type="InterPro" id="IPR039799">
    <property type="entry name" value="ALR/ERV"/>
</dbReference>
<feature type="compositionally biased region" description="Polar residues" evidence="7">
    <location>
        <begin position="41"/>
        <end position="54"/>
    </location>
</feature>
<keyword evidence="6" id="KW-1015">Disulfide bond</keyword>
<dbReference type="InterPro" id="IPR036774">
    <property type="entry name" value="ERV/ALR_sulphydryl_oxid_sf"/>
</dbReference>
<keyword evidence="4" id="KW-0274">FAD</keyword>
<dbReference type="Gene3D" id="1.20.120.310">
    <property type="entry name" value="ERV/ALR sulfhydryl oxidase domain"/>
    <property type="match status" value="1"/>
</dbReference>
<keyword evidence="5" id="KW-0560">Oxidoreductase</keyword>
<dbReference type="AlphaFoldDB" id="A0A9I9DGP7"/>
<evidence type="ECO:0000256" key="2">
    <source>
        <dbReference type="ARBA" id="ARBA00012512"/>
    </source>
</evidence>
<evidence type="ECO:0000256" key="4">
    <source>
        <dbReference type="ARBA" id="ARBA00022827"/>
    </source>
</evidence>
<evidence type="ECO:0000256" key="6">
    <source>
        <dbReference type="ARBA" id="ARBA00023157"/>
    </source>
</evidence>
<dbReference type="GO" id="GO:0050660">
    <property type="term" value="F:flavin adenine dinucleotide binding"/>
    <property type="evidence" value="ECO:0007669"/>
    <property type="project" value="TreeGrafter"/>
</dbReference>
<organism evidence="9">
    <name type="scientific">Cucumis melo</name>
    <name type="common">Muskmelon</name>
    <dbReference type="NCBI Taxonomy" id="3656"/>
    <lineage>
        <taxon>Eukaryota</taxon>
        <taxon>Viridiplantae</taxon>
        <taxon>Streptophyta</taxon>
        <taxon>Embryophyta</taxon>
        <taxon>Tracheophyta</taxon>
        <taxon>Spermatophyta</taxon>
        <taxon>Magnoliopsida</taxon>
        <taxon>eudicotyledons</taxon>
        <taxon>Gunneridae</taxon>
        <taxon>Pentapetalae</taxon>
        <taxon>rosids</taxon>
        <taxon>fabids</taxon>
        <taxon>Cucurbitales</taxon>
        <taxon>Cucurbitaceae</taxon>
        <taxon>Benincaseae</taxon>
        <taxon>Cucumis</taxon>
    </lineage>
</organism>
<evidence type="ECO:0000259" key="8">
    <source>
        <dbReference type="Pfam" id="PF04777"/>
    </source>
</evidence>
<accession>A0A9I9DGP7</accession>
<evidence type="ECO:0000256" key="7">
    <source>
        <dbReference type="SAM" id="MobiDB-lite"/>
    </source>
</evidence>
<reference evidence="9" key="1">
    <citation type="submission" date="2023-03" db="UniProtKB">
        <authorList>
            <consortium name="EnsemblPlants"/>
        </authorList>
    </citation>
    <scope>IDENTIFICATION</scope>
</reference>
<dbReference type="EC" id="1.8.3.2" evidence="2"/>
<dbReference type="PANTHER" id="PTHR12645:SF0">
    <property type="entry name" value="FAD-LINKED SULFHYDRYL OXIDASE ALR"/>
    <property type="match status" value="1"/>
</dbReference>
<feature type="domain" description="ERV/ALR sulfhydryl oxidase" evidence="8">
    <location>
        <begin position="81"/>
        <end position="112"/>
    </location>
</feature>
<evidence type="ECO:0000256" key="5">
    <source>
        <dbReference type="ARBA" id="ARBA00023002"/>
    </source>
</evidence>
<proteinExistence type="predicted"/>
<dbReference type="Gramene" id="MELO3C017991.2.1">
    <property type="protein sequence ID" value="MELO3C017991.2.1"/>
    <property type="gene ID" value="MELO3C017991.2"/>
</dbReference>
<protein>
    <recommendedName>
        <fullName evidence="2">thiol oxidase</fullName>
        <ecNumber evidence="2">1.8.3.2</ecNumber>
    </recommendedName>
</protein>
<dbReference type="GO" id="GO:0016971">
    <property type="term" value="F:flavin-dependent sulfhydryl oxidase activity"/>
    <property type="evidence" value="ECO:0007669"/>
    <property type="project" value="InterPro"/>
</dbReference>
<feature type="region of interest" description="Disordered" evidence="7">
    <location>
        <begin position="28"/>
        <end position="54"/>
    </location>
</feature>
<dbReference type="GO" id="GO:0005739">
    <property type="term" value="C:mitochondrion"/>
    <property type="evidence" value="ECO:0007669"/>
    <property type="project" value="TreeGrafter"/>
</dbReference>
<evidence type="ECO:0000256" key="1">
    <source>
        <dbReference type="ARBA" id="ARBA00001974"/>
    </source>
</evidence>
<comment type="cofactor">
    <cofactor evidence="1">
        <name>FAD</name>
        <dbReference type="ChEBI" id="CHEBI:57692"/>
    </cofactor>
</comment>
<dbReference type="Pfam" id="PF04777">
    <property type="entry name" value="Evr1_Alr"/>
    <property type="match status" value="1"/>
</dbReference>
<dbReference type="InterPro" id="IPR017905">
    <property type="entry name" value="ERV/ALR_sulphydryl_oxidase"/>
</dbReference>
<dbReference type="EnsemblPlants" id="MELO3C017991.2.1">
    <property type="protein sequence ID" value="MELO3C017991.2.1"/>
    <property type="gene ID" value="MELO3C017991.2"/>
</dbReference>
<sequence length="149" mass="17028">MSENPIQSLFQTAQKISTSIETHLSNLLSHSTRHSRPNHKPFSSQKISSYATPSYPDTTSMQSIDITHKPAAPVTKEVLGRATWTFLHILAAQYPDHPTRQQKKDVKELVGYPFNTMYGNIISHVPLWRMCRPLQRSSKGKPRRDWISC</sequence>
<evidence type="ECO:0000313" key="9">
    <source>
        <dbReference type="EnsemblPlants" id="MELO3C017991.2.1"/>
    </source>
</evidence>